<accession>A0A4Z1CTR0</accession>
<comment type="function">
    <text evidence="9">Part of the tripartite ATP-independent periplasmic (TRAP) transport system.</text>
</comment>
<keyword evidence="11" id="KW-0614">Plasmid</keyword>
<evidence type="ECO:0000256" key="2">
    <source>
        <dbReference type="ARBA" id="ARBA00022448"/>
    </source>
</evidence>
<dbReference type="Proteomes" id="UP000297972">
    <property type="component" value="Unassembled WGS sequence"/>
</dbReference>
<keyword evidence="4 9" id="KW-0997">Cell inner membrane</keyword>
<reference evidence="11" key="3">
    <citation type="journal article" date="2020" name="Int. J. Syst. Evol. Microbiol.">
        <title>Paracoccus liaowanqingii sp. nov., isolated from Tibetan antelope (Pantholops hodgsonii).</title>
        <authorList>
            <person name="Li J."/>
            <person name="Lu S."/>
            <person name="Jin D."/>
            <person name="Yang J."/>
            <person name="Lai X.H."/>
            <person name="Huang Y."/>
            <person name="Tian Z."/>
            <person name="Dong K."/>
            <person name="Zhang S."/>
            <person name="Lei W."/>
            <person name="Pu J."/>
            <person name="Zhang G."/>
            <person name="Wu X."/>
            <person name="Huang Y."/>
            <person name="Ren Z."/>
            <person name="Wang S."/>
            <person name="Xu J."/>
        </authorList>
    </citation>
    <scope>NUCLEOTIDE SEQUENCE</scope>
    <source>
        <strain evidence="11">2251</strain>
    </source>
</reference>
<dbReference type="OrthoDB" id="7854755at2"/>
<keyword evidence="3" id="KW-1003">Cell membrane</keyword>
<organism evidence="12 14">
    <name type="scientific">Paracoccus liaowanqingii</name>
    <dbReference type="NCBI Taxonomy" id="2560053"/>
    <lineage>
        <taxon>Bacteria</taxon>
        <taxon>Pseudomonadati</taxon>
        <taxon>Pseudomonadota</taxon>
        <taxon>Alphaproteobacteria</taxon>
        <taxon>Rhodobacterales</taxon>
        <taxon>Paracoccaceae</taxon>
        <taxon>Paracoccus</taxon>
    </lineage>
</organism>
<evidence type="ECO:0000256" key="4">
    <source>
        <dbReference type="ARBA" id="ARBA00022519"/>
    </source>
</evidence>
<dbReference type="Pfam" id="PF04290">
    <property type="entry name" value="DctQ"/>
    <property type="match status" value="1"/>
</dbReference>
<gene>
    <name evidence="11" type="ORF">E4191_19245</name>
    <name evidence="12" type="ORF">E4L95_00065</name>
</gene>
<evidence type="ECO:0000259" key="10">
    <source>
        <dbReference type="Pfam" id="PF04290"/>
    </source>
</evidence>
<feature type="transmembrane region" description="Helical" evidence="9">
    <location>
        <begin position="131"/>
        <end position="151"/>
    </location>
</feature>
<dbReference type="KEGG" id="plia:E4191_19245"/>
<dbReference type="EMBL" id="CP040762">
    <property type="protein sequence ID" value="QDA36348.1"/>
    <property type="molecule type" value="Genomic_DNA"/>
</dbReference>
<sequence length="171" mass="17976">MVLDRLARLTDGLIALSAFIGTAGLIFVTGVIVADVVGRNMGLPLYGAQDLVTMTMVLIVFGGMALCDRTGGHIAVDILQPWFSDGLNRAIDVVAALLGAAIFAMIALAVWRSAALSQMLNLSTNLLRLPIAWFQYALVGLSLVSALALTLRGVITLLHGAPPAPWPGPEE</sequence>
<proteinExistence type="inferred from homology"/>
<keyword evidence="2 9" id="KW-0813">Transport</keyword>
<evidence type="ECO:0000256" key="1">
    <source>
        <dbReference type="ARBA" id="ARBA00004429"/>
    </source>
</evidence>
<comment type="subunit">
    <text evidence="9">The complex comprises the extracytoplasmic solute receptor protein and the two transmembrane proteins.</text>
</comment>
<evidence type="ECO:0000313" key="13">
    <source>
        <dbReference type="Proteomes" id="UP000296374"/>
    </source>
</evidence>
<evidence type="ECO:0000256" key="7">
    <source>
        <dbReference type="ARBA" id="ARBA00023136"/>
    </source>
</evidence>
<dbReference type="EMBL" id="SRPG01000001">
    <property type="protein sequence ID" value="TGN68771.1"/>
    <property type="molecule type" value="Genomic_DNA"/>
</dbReference>
<evidence type="ECO:0000256" key="5">
    <source>
        <dbReference type="ARBA" id="ARBA00022692"/>
    </source>
</evidence>
<dbReference type="GO" id="GO:0022857">
    <property type="term" value="F:transmembrane transporter activity"/>
    <property type="evidence" value="ECO:0007669"/>
    <property type="project" value="UniProtKB-UniRule"/>
</dbReference>
<evidence type="ECO:0000256" key="9">
    <source>
        <dbReference type="RuleBase" id="RU369079"/>
    </source>
</evidence>
<feature type="transmembrane region" description="Helical" evidence="9">
    <location>
        <begin position="87"/>
        <end position="111"/>
    </location>
</feature>
<protein>
    <recommendedName>
        <fullName evidence="9">TRAP transporter small permease protein</fullName>
    </recommendedName>
</protein>
<reference evidence="12 14" key="1">
    <citation type="submission" date="2019-03" db="EMBL/GenBank/DDBJ databases">
        <authorList>
            <person name="Li J."/>
        </authorList>
    </citation>
    <scope>NUCLEOTIDE SEQUENCE [LARGE SCALE GENOMIC DNA]</scope>
    <source>
        <strain evidence="12 14">3058</strain>
    </source>
</reference>
<keyword evidence="14" id="KW-1185">Reference proteome</keyword>
<dbReference type="Proteomes" id="UP000296374">
    <property type="component" value="Plasmid unnamed2"/>
</dbReference>
<name>A0A4Z1CTR0_9RHOB</name>
<keyword evidence="5 9" id="KW-0812">Transmembrane</keyword>
<dbReference type="PANTHER" id="PTHR35011">
    <property type="entry name" value="2,3-DIKETO-L-GULONATE TRAP TRANSPORTER SMALL PERMEASE PROTEIN YIAM"/>
    <property type="match status" value="1"/>
</dbReference>
<dbReference type="InterPro" id="IPR007387">
    <property type="entry name" value="TRAP_DctQ"/>
</dbReference>
<evidence type="ECO:0000313" key="12">
    <source>
        <dbReference type="EMBL" id="TGN68771.1"/>
    </source>
</evidence>
<dbReference type="InterPro" id="IPR055348">
    <property type="entry name" value="DctQ"/>
</dbReference>
<feature type="transmembrane region" description="Helical" evidence="9">
    <location>
        <begin position="12"/>
        <end position="34"/>
    </location>
</feature>
<geneLocation type="plasmid" evidence="11 13">
    <name>unnamed2</name>
</geneLocation>
<keyword evidence="7 9" id="KW-0472">Membrane</keyword>
<evidence type="ECO:0000256" key="3">
    <source>
        <dbReference type="ARBA" id="ARBA00022475"/>
    </source>
</evidence>
<dbReference type="GO" id="GO:0005886">
    <property type="term" value="C:plasma membrane"/>
    <property type="evidence" value="ECO:0007669"/>
    <property type="project" value="UniProtKB-SubCell"/>
</dbReference>
<reference evidence="13" key="2">
    <citation type="submission" date="2019-05" db="EMBL/GenBank/DDBJ databases">
        <title>Tamlana fucoidanivorans sp. nov., isolated from the surface of algae collected from Fujian province in China.</title>
        <authorList>
            <person name="Li J."/>
        </authorList>
    </citation>
    <scope>NUCLEOTIDE SEQUENCE [LARGE SCALE GENOMIC DNA]</scope>
    <source>
        <strain evidence="13">2251</strain>
        <plasmid evidence="13">unnamed2</plasmid>
    </source>
</reference>
<evidence type="ECO:0000313" key="11">
    <source>
        <dbReference type="EMBL" id="QDA36348.1"/>
    </source>
</evidence>
<comment type="similarity">
    <text evidence="8 9">Belongs to the TRAP transporter small permease family.</text>
</comment>
<feature type="transmembrane region" description="Helical" evidence="9">
    <location>
        <begin position="46"/>
        <end position="66"/>
    </location>
</feature>
<dbReference type="AlphaFoldDB" id="A0A4Z1CTR0"/>
<keyword evidence="6 9" id="KW-1133">Transmembrane helix</keyword>
<comment type="subcellular location">
    <subcellularLocation>
        <location evidence="1 9">Cell inner membrane</location>
        <topology evidence="1 9">Multi-pass membrane protein</topology>
    </subcellularLocation>
</comment>
<evidence type="ECO:0000256" key="6">
    <source>
        <dbReference type="ARBA" id="ARBA00022989"/>
    </source>
</evidence>
<evidence type="ECO:0000256" key="8">
    <source>
        <dbReference type="ARBA" id="ARBA00038436"/>
    </source>
</evidence>
<feature type="domain" description="Tripartite ATP-independent periplasmic transporters DctQ component" evidence="10">
    <location>
        <begin position="29"/>
        <end position="149"/>
    </location>
</feature>
<evidence type="ECO:0000313" key="14">
    <source>
        <dbReference type="Proteomes" id="UP000297972"/>
    </source>
</evidence>
<accession>A0A4Y5STZ7</accession>